<organism evidence="1 2">
    <name type="scientific">Pseudosporangium ferrugineum</name>
    <dbReference type="NCBI Taxonomy" id="439699"/>
    <lineage>
        <taxon>Bacteria</taxon>
        <taxon>Bacillati</taxon>
        <taxon>Actinomycetota</taxon>
        <taxon>Actinomycetes</taxon>
        <taxon>Micromonosporales</taxon>
        <taxon>Micromonosporaceae</taxon>
        <taxon>Pseudosporangium</taxon>
    </lineage>
</organism>
<name>A0A2T0R8X9_9ACTN</name>
<comment type="caution">
    <text evidence="1">The sequence shown here is derived from an EMBL/GenBank/DDBJ whole genome shotgun (WGS) entry which is preliminary data.</text>
</comment>
<gene>
    <name evidence="1" type="ORF">CLV70_1522</name>
</gene>
<dbReference type="Proteomes" id="UP000239209">
    <property type="component" value="Unassembled WGS sequence"/>
</dbReference>
<protein>
    <submittedName>
        <fullName evidence="1">Uncharacterized protein</fullName>
    </submittedName>
</protein>
<evidence type="ECO:0000313" key="1">
    <source>
        <dbReference type="EMBL" id="PRY17622.1"/>
    </source>
</evidence>
<dbReference type="AlphaFoldDB" id="A0A2T0R8X9"/>
<dbReference type="EMBL" id="PVZG01000052">
    <property type="protein sequence ID" value="PRY17622.1"/>
    <property type="molecule type" value="Genomic_DNA"/>
</dbReference>
<reference evidence="1 2" key="1">
    <citation type="submission" date="2018-03" db="EMBL/GenBank/DDBJ databases">
        <title>Genomic Encyclopedia of Archaeal and Bacterial Type Strains, Phase II (KMG-II): from individual species to whole genera.</title>
        <authorList>
            <person name="Goeker M."/>
        </authorList>
    </citation>
    <scope>NUCLEOTIDE SEQUENCE [LARGE SCALE GENOMIC DNA]</scope>
    <source>
        <strain evidence="1 2">DSM 45348</strain>
    </source>
</reference>
<sequence>MSCLVSTDPRRGRPACHCRIAAGRHAGERPNIRSAAGAWPRDT</sequence>
<keyword evidence="2" id="KW-1185">Reference proteome</keyword>
<evidence type="ECO:0000313" key="2">
    <source>
        <dbReference type="Proteomes" id="UP000239209"/>
    </source>
</evidence>
<accession>A0A2T0R8X9</accession>
<proteinExistence type="predicted"/>